<dbReference type="PROSITE" id="PS51746">
    <property type="entry name" value="PPM_2"/>
    <property type="match status" value="1"/>
</dbReference>
<dbReference type="PANTHER" id="PTHR13832">
    <property type="entry name" value="PROTEIN PHOSPHATASE 2C"/>
    <property type="match status" value="1"/>
</dbReference>
<keyword evidence="3" id="KW-1185">Reference proteome</keyword>
<accession>A0A7Z0BW65</accession>
<dbReference type="InterPro" id="IPR036457">
    <property type="entry name" value="PPM-type-like_dom_sf"/>
</dbReference>
<reference evidence="2 3" key="1">
    <citation type="submission" date="2020-07" db="EMBL/GenBank/DDBJ databases">
        <title>Genomic Encyclopedia of Type Strains, Phase IV (KMG-IV): sequencing the most valuable type-strain genomes for metagenomic binning, comparative biology and taxonomic classification.</title>
        <authorList>
            <person name="Goeker M."/>
        </authorList>
    </citation>
    <scope>NUCLEOTIDE SEQUENCE [LARGE SCALE GENOMIC DNA]</scope>
    <source>
        <strain evidence="2 3">DSM 29043</strain>
    </source>
</reference>
<protein>
    <submittedName>
        <fullName evidence="2">Serine/threonine protein phosphatase PrpC</fullName>
    </submittedName>
</protein>
<evidence type="ECO:0000259" key="1">
    <source>
        <dbReference type="PROSITE" id="PS51746"/>
    </source>
</evidence>
<dbReference type="EMBL" id="JACBZF010000004">
    <property type="protein sequence ID" value="NYH96080.1"/>
    <property type="molecule type" value="Genomic_DNA"/>
</dbReference>
<comment type="caution">
    <text evidence="2">The sequence shown here is derived from an EMBL/GenBank/DDBJ whole genome shotgun (WGS) entry which is preliminary data.</text>
</comment>
<dbReference type="Pfam" id="PF00481">
    <property type="entry name" value="PP2C"/>
    <property type="match status" value="1"/>
</dbReference>
<gene>
    <name evidence="2" type="ORF">FHS75_002412</name>
</gene>
<dbReference type="Gene3D" id="3.60.40.10">
    <property type="entry name" value="PPM-type phosphatase domain"/>
    <property type="match status" value="1"/>
</dbReference>
<dbReference type="SMART" id="SM00332">
    <property type="entry name" value="PP2Cc"/>
    <property type="match status" value="1"/>
</dbReference>
<organism evidence="2 3">
    <name type="scientific">Novosphingobium marinum</name>
    <dbReference type="NCBI Taxonomy" id="1514948"/>
    <lineage>
        <taxon>Bacteria</taxon>
        <taxon>Pseudomonadati</taxon>
        <taxon>Pseudomonadota</taxon>
        <taxon>Alphaproteobacteria</taxon>
        <taxon>Sphingomonadales</taxon>
        <taxon>Sphingomonadaceae</taxon>
        <taxon>Novosphingobium</taxon>
    </lineage>
</organism>
<dbReference type="AlphaFoldDB" id="A0A7Z0BW65"/>
<dbReference type="SUPFAM" id="SSF81606">
    <property type="entry name" value="PP2C-like"/>
    <property type="match status" value="1"/>
</dbReference>
<dbReference type="RefSeq" id="WP_229735577.1">
    <property type="nucleotide sequence ID" value="NZ_BMGF01000004.1"/>
</dbReference>
<dbReference type="SMART" id="SM00331">
    <property type="entry name" value="PP2C_SIG"/>
    <property type="match status" value="1"/>
</dbReference>
<proteinExistence type="predicted"/>
<dbReference type="InterPro" id="IPR001932">
    <property type="entry name" value="PPM-type_phosphatase-like_dom"/>
</dbReference>
<dbReference type="CDD" id="cd00143">
    <property type="entry name" value="PP2Cc"/>
    <property type="match status" value="1"/>
</dbReference>
<evidence type="ECO:0000313" key="2">
    <source>
        <dbReference type="EMBL" id="NYH96080.1"/>
    </source>
</evidence>
<sequence>MTQQMIIDDSAATHVGNVRSKNEDSHFSEPSLGVWLVADGMGGHTNGQFASQTIAETLAAADVPEDFEGACDAVADAVHTANGIIFDKSQEMGSQMGSTFVALVVRGHEFAVLWAGDSRVYLFRDGNLIQLTRDHTQIEALLERGLLTPEEAVDHPMKHVLARAVGVEEHLQIDAIRDVVESRDLFLLCSDGLHGVLDSSRIVELLRTRGHDASEALVEECLEHGAPDNVTVTVVGLREPTLLSTNGEAS</sequence>
<evidence type="ECO:0000313" key="3">
    <source>
        <dbReference type="Proteomes" id="UP000522081"/>
    </source>
</evidence>
<dbReference type="PANTHER" id="PTHR13832:SF827">
    <property type="entry name" value="PROTEIN PHOSPHATASE 1L"/>
    <property type="match status" value="1"/>
</dbReference>
<dbReference type="InterPro" id="IPR015655">
    <property type="entry name" value="PP2C"/>
</dbReference>
<feature type="domain" description="PPM-type phosphatase" evidence="1">
    <location>
        <begin position="9"/>
        <end position="237"/>
    </location>
</feature>
<dbReference type="Proteomes" id="UP000522081">
    <property type="component" value="Unassembled WGS sequence"/>
</dbReference>
<name>A0A7Z0BW65_9SPHN</name>
<dbReference type="GO" id="GO:0004722">
    <property type="term" value="F:protein serine/threonine phosphatase activity"/>
    <property type="evidence" value="ECO:0007669"/>
    <property type="project" value="InterPro"/>
</dbReference>